<organism evidence="1 2">
    <name type="scientific">Rhynchosporium agropyri</name>
    <dbReference type="NCBI Taxonomy" id="914238"/>
    <lineage>
        <taxon>Eukaryota</taxon>
        <taxon>Fungi</taxon>
        <taxon>Dikarya</taxon>
        <taxon>Ascomycota</taxon>
        <taxon>Pezizomycotina</taxon>
        <taxon>Leotiomycetes</taxon>
        <taxon>Helotiales</taxon>
        <taxon>Ploettnerulaceae</taxon>
        <taxon>Rhynchosporium</taxon>
    </lineage>
</organism>
<dbReference type="Proteomes" id="UP000178912">
    <property type="component" value="Unassembled WGS sequence"/>
</dbReference>
<dbReference type="AlphaFoldDB" id="A0A1E1LMP3"/>
<evidence type="ECO:0000313" key="2">
    <source>
        <dbReference type="Proteomes" id="UP000178912"/>
    </source>
</evidence>
<gene>
    <name evidence="1" type="ORF">RAG0_15810</name>
</gene>
<sequence length="130" mass="15126">MSLSRSILGYQFVILLVGPSIEHYYLVLTNELWVRTSKRRRKSSARLHRKINSISMSRAKSDQSRRYIIDATRTILPKVSKLTLHLLAYELEPRVNARRLRRCFAKPQAEVAVEDESRPENLINQPSSPH</sequence>
<protein>
    <submittedName>
        <fullName evidence="1">Uncharacterized protein</fullName>
    </submittedName>
</protein>
<proteinExistence type="predicted"/>
<reference evidence="2" key="1">
    <citation type="submission" date="2016-03" db="EMBL/GenBank/DDBJ databases">
        <authorList>
            <person name="Guldener U."/>
        </authorList>
    </citation>
    <scope>NUCLEOTIDE SEQUENCE [LARGE SCALE GENOMIC DNA]</scope>
    <source>
        <strain evidence="2">04CH-RAC-A.6.1</strain>
    </source>
</reference>
<dbReference type="EMBL" id="FJUX01000146">
    <property type="protein sequence ID" value="CZT11745.1"/>
    <property type="molecule type" value="Genomic_DNA"/>
</dbReference>
<evidence type="ECO:0000313" key="1">
    <source>
        <dbReference type="EMBL" id="CZT11745.1"/>
    </source>
</evidence>
<accession>A0A1E1LMP3</accession>
<keyword evidence="2" id="KW-1185">Reference proteome</keyword>
<name>A0A1E1LMP3_9HELO</name>